<evidence type="ECO:0000313" key="4">
    <source>
        <dbReference type="Proteomes" id="UP001519288"/>
    </source>
</evidence>
<comment type="caution">
    <text evidence="3">The sequence shown here is derived from an EMBL/GenBank/DDBJ whole genome shotgun (WGS) entry which is preliminary data.</text>
</comment>
<keyword evidence="2" id="KW-1133">Transmembrane helix</keyword>
<dbReference type="RefSeq" id="WP_209860620.1">
    <property type="nucleotide sequence ID" value="NZ_JAGGLD010000002.1"/>
</dbReference>
<dbReference type="Proteomes" id="UP001519288">
    <property type="component" value="Unassembled WGS sequence"/>
</dbReference>
<evidence type="ECO:0000256" key="2">
    <source>
        <dbReference type="SAM" id="Phobius"/>
    </source>
</evidence>
<sequence length="391" mass="43619">MNKARMTFRFDGRPPLNEQGSGSEQGSSPVQDTNTRNFFTKVEQLKKDEMELEPKEDESKWFEPYETWVDPFQQQSGIPFTSEQQYLSNETYSSEDQSLRNQANTDDYYYLTPNHPSRWKVAGSVTAAIITGTLFGFVVLSLFNKDLNLPIPKLLSSQSIKGDNKEAISVLGEQDNSDESILPVQAALPVQSYYFLQYGVFSSPEGVKQAEETLKLSGLASATDTLEKQRVYAGVSPEREQAKMLSTLLKANGVNLFVHEVSFPAVAEIPFKGQIGILDQYFEESADLVKLLSTTSASLLSDQSSTKLSANEVLNLQEKHRQWTENSAAVKKGLTTTSAKIAEQLEKTMNSAVESMGEFNKNGSKAHLWEIQSSMMEYILFEQKMLGAKSS</sequence>
<feature type="region of interest" description="Disordered" evidence="1">
    <location>
        <begin position="1"/>
        <end position="37"/>
    </location>
</feature>
<feature type="transmembrane region" description="Helical" evidence="2">
    <location>
        <begin position="121"/>
        <end position="143"/>
    </location>
</feature>
<keyword evidence="2" id="KW-0472">Membrane</keyword>
<keyword evidence="4" id="KW-1185">Reference proteome</keyword>
<protein>
    <submittedName>
        <fullName evidence="3">Stage II sporulation protein B</fullName>
    </submittedName>
</protein>
<reference evidence="3 4" key="1">
    <citation type="submission" date="2021-03" db="EMBL/GenBank/DDBJ databases">
        <title>Genomic Encyclopedia of Type Strains, Phase IV (KMG-IV): sequencing the most valuable type-strain genomes for metagenomic binning, comparative biology and taxonomic classification.</title>
        <authorList>
            <person name="Goeker M."/>
        </authorList>
    </citation>
    <scope>NUCLEOTIDE SEQUENCE [LARGE SCALE GENOMIC DNA]</scope>
    <source>
        <strain evidence="3 4">DSM 26806</strain>
    </source>
</reference>
<feature type="compositionally biased region" description="Low complexity" evidence="1">
    <location>
        <begin position="18"/>
        <end position="28"/>
    </location>
</feature>
<dbReference type="EMBL" id="JAGGLD010000002">
    <property type="protein sequence ID" value="MBP2000405.1"/>
    <property type="molecule type" value="Genomic_DNA"/>
</dbReference>
<name>A0ABS4JFB5_9BACL</name>
<proteinExistence type="predicted"/>
<evidence type="ECO:0000256" key="1">
    <source>
        <dbReference type="SAM" id="MobiDB-lite"/>
    </source>
</evidence>
<accession>A0ABS4JFB5</accession>
<organism evidence="3 4">
    <name type="scientific">Paenibacillus shirakamiensis</name>
    <dbReference type="NCBI Taxonomy" id="1265935"/>
    <lineage>
        <taxon>Bacteria</taxon>
        <taxon>Bacillati</taxon>
        <taxon>Bacillota</taxon>
        <taxon>Bacilli</taxon>
        <taxon>Bacillales</taxon>
        <taxon>Paenibacillaceae</taxon>
        <taxon>Paenibacillus</taxon>
    </lineage>
</organism>
<keyword evidence="2" id="KW-0812">Transmembrane</keyword>
<evidence type="ECO:0000313" key="3">
    <source>
        <dbReference type="EMBL" id="MBP2000405.1"/>
    </source>
</evidence>
<gene>
    <name evidence="3" type="ORF">J2Z69_001436</name>
</gene>